<sequence>MPQPLQWQQDVNRHSQLADPVVTIQELSRFKPLRTTRIDYALVFTTAQGGLDTYLPPNRPSRTELATRRWSSVYEVDTGQHGFDAVLALPSRDDAFLFEVTLNCGWQVTGPGDFVASGVRDVPAMAQGLVDQLIRPVLRQYAMADSAIAEKAAQETLLANEPLGATAGLWLGCVIQIRQDEEALRHARELREIEFAQQKLDPRHALHVREDELAAERALAQGRHEHLLALQEQNLAHERELTRSRQELELREYEAKKIEYYAYYLERGGPQAMAMQLAQHPEDAQLIMANLREDQLRLMQNQFDVAMRALGGGPGGLEEHQLDGLRGLAASVTRELLSARFVSAPFGSGSAAVAGAPHPASADGETDPAPADAAAADAAPIADAVPAADGTHAAAAPVDGSGAEPAHAGPVFGYRVPTQPPAR</sequence>
<proteinExistence type="predicted"/>
<gene>
    <name evidence="2" type="ORF">E6W39_23230</name>
</gene>
<keyword evidence="3" id="KW-1185">Reference proteome</keyword>
<dbReference type="EMBL" id="VIGB01000003">
    <property type="protein sequence ID" value="TQF04606.1"/>
    <property type="molecule type" value="Genomic_DNA"/>
</dbReference>
<evidence type="ECO:0000313" key="2">
    <source>
        <dbReference type="EMBL" id="TQF04606.1"/>
    </source>
</evidence>
<feature type="compositionally biased region" description="Low complexity" evidence="1">
    <location>
        <begin position="352"/>
        <end position="399"/>
    </location>
</feature>
<evidence type="ECO:0000256" key="1">
    <source>
        <dbReference type="SAM" id="MobiDB-lite"/>
    </source>
</evidence>
<reference evidence="2 3" key="1">
    <citation type="submission" date="2019-06" db="EMBL/GenBank/DDBJ databases">
        <title>Description of Kitasatospora acidophila sp. nov. isolated from pine grove soil, and reclassification of Streptomyces novaecaesareae to Kitasatospora novaeceasareae comb. nov.</title>
        <authorList>
            <person name="Kim M.J."/>
        </authorList>
    </citation>
    <scope>NUCLEOTIDE SEQUENCE [LARGE SCALE GENOMIC DNA]</scope>
    <source>
        <strain evidence="2 3">MMS16-CNU292</strain>
    </source>
</reference>
<dbReference type="Proteomes" id="UP000319103">
    <property type="component" value="Unassembled WGS sequence"/>
</dbReference>
<protein>
    <submittedName>
        <fullName evidence="2">PE-PGRS family protein</fullName>
    </submittedName>
</protein>
<dbReference type="AlphaFoldDB" id="A0A540W6F0"/>
<dbReference type="OrthoDB" id="4332350at2"/>
<feature type="region of interest" description="Disordered" evidence="1">
    <location>
        <begin position="352"/>
        <end position="423"/>
    </location>
</feature>
<comment type="caution">
    <text evidence="2">The sequence shown here is derived from an EMBL/GenBank/DDBJ whole genome shotgun (WGS) entry which is preliminary data.</text>
</comment>
<accession>A0A540W6F0</accession>
<dbReference type="RefSeq" id="WP_141635170.1">
    <property type="nucleotide sequence ID" value="NZ_VIGB01000003.1"/>
</dbReference>
<name>A0A540W6F0_9ACTN</name>
<evidence type="ECO:0000313" key="3">
    <source>
        <dbReference type="Proteomes" id="UP000319103"/>
    </source>
</evidence>
<organism evidence="2 3">
    <name type="scientific">Kitasatospora acidiphila</name>
    <dbReference type="NCBI Taxonomy" id="2567942"/>
    <lineage>
        <taxon>Bacteria</taxon>
        <taxon>Bacillati</taxon>
        <taxon>Actinomycetota</taxon>
        <taxon>Actinomycetes</taxon>
        <taxon>Kitasatosporales</taxon>
        <taxon>Streptomycetaceae</taxon>
        <taxon>Kitasatospora</taxon>
    </lineage>
</organism>